<keyword evidence="4" id="KW-1185">Reference proteome</keyword>
<name>A5FW71_ACICJ</name>
<accession>A5FW71</accession>
<dbReference type="EMBL" id="CP000697">
    <property type="protein sequence ID" value="ABQ29853.1"/>
    <property type="molecule type" value="Genomic_DNA"/>
</dbReference>
<dbReference type="STRING" id="349163.Acry_0631"/>
<dbReference type="Pfam" id="PF11233">
    <property type="entry name" value="DUF3035"/>
    <property type="match status" value="1"/>
</dbReference>
<sequence>MIRSSRATLPFLLLGPLLLAGCSNPSKTFGLTVTPPNAFDVGTEAPLSMPPDLQALPTPVPGEPRPQQVSSSTEAQSILSPQSALQNASTTMGPAQQALLEQAGPTPPANIRATINHDAEQESRSPGFVGSLMSFGSSSKGAKVVNAPAEQKRLQENAALGEPATKGTTPATAPGQAQKGVVGRFLDLF</sequence>
<dbReference type="eggNOG" id="ENOG5030N9J">
    <property type="taxonomic scope" value="Bacteria"/>
</dbReference>
<dbReference type="AlphaFoldDB" id="A5FW71"/>
<reference evidence="3 4" key="1">
    <citation type="submission" date="2007-05" db="EMBL/GenBank/DDBJ databases">
        <title>Complete sequence of chromosome of Acidiphilium cryptum JF-5.</title>
        <authorList>
            <consortium name="US DOE Joint Genome Institute"/>
            <person name="Copeland A."/>
            <person name="Lucas S."/>
            <person name="Lapidus A."/>
            <person name="Barry K."/>
            <person name="Detter J.C."/>
            <person name="Glavina del Rio T."/>
            <person name="Hammon N."/>
            <person name="Israni S."/>
            <person name="Dalin E."/>
            <person name="Tice H."/>
            <person name="Pitluck S."/>
            <person name="Sims D."/>
            <person name="Brettin T."/>
            <person name="Bruce D."/>
            <person name="Han C."/>
            <person name="Schmutz J."/>
            <person name="Larimer F."/>
            <person name="Land M."/>
            <person name="Hauser L."/>
            <person name="Kyrpides N."/>
            <person name="Kim E."/>
            <person name="Magnuson T."/>
            <person name="Richardson P."/>
        </authorList>
    </citation>
    <scope>NUCLEOTIDE SEQUENCE [LARGE SCALE GENOMIC DNA]</scope>
    <source>
        <strain evidence="3 4">JF-5</strain>
    </source>
</reference>
<dbReference type="HOGENOM" id="CLU_123750_0_0_5"/>
<feature type="region of interest" description="Disordered" evidence="1">
    <location>
        <begin position="42"/>
        <end position="93"/>
    </location>
</feature>
<feature type="compositionally biased region" description="Low complexity" evidence="1">
    <location>
        <begin position="164"/>
        <end position="178"/>
    </location>
</feature>
<dbReference type="Proteomes" id="UP000000245">
    <property type="component" value="Chromosome"/>
</dbReference>
<dbReference type="PROSITE" id="PS51257">
    <property type="entry name" value="PROKAR_LIPOPROTEIN"/>
    <property type="match status" value="1"/>
</dbReference>
<feature type="region of interest" description="Disordered" evidence="1">
    <location>
        <begin position="158"/>
        <end position="178"/>
    </location>
</feature>
<evidence type="ECO:0008006" key="5">
    <source>
        <dbReference type="Google" id="ProtNLM"/>
    </source>
</evidence>
<gene>
    <name evidence="3" type="ordered locus">Acry_0631</name>
</gene>
<dbReference type="RefSeq" id="WP_011941659.1">
    <property type="nucleotide sequence ID" value="NC_009484.1"/>
</dbReference>
<feature type="signal peptide" evidence="2">
    <location>
        <begin position="1"/>
        <end position="20"/>
    </location>
</feature>
<dbReference type="KEGG" id="acr:Acry_0631"/>
<organism evidence="3 4">
    <name type="scientific">Acidiphilium cryptum (strain JF-5)</name>
    <dbReference type="NCBI Taxonomy" id="349163"/>
    <lineage>
        <taxon>Bacteria</taxon>
        <taxon>Pseudomonadati</taxon>
        <taxon>Pseudomonadota</taxon>
        <taxon>Alphaproteobacteria</taxon>
        <taxon>Acetobacterales</taxon>
        <taxon>Acidocellaceae</taxon>
        <taxon>Acidiphilium</taxon>
    </lineage>
</organism>
<evidence type="ECO:0000313" key="3">
    <source>
        <dbReference type="EMBL" id="ABQ29853.1"/>
    </source>
</evidence>
<evidence type="ECO:0000256" key="2">
    <source>
        <dbReference type="SAM" id="SignalP"/>
    </source>
</evidence>
<feature type="chain" id="PRO_5002681308" description="Beta-barrel assembly machine subunit BamF" evidence="2">
    <location>
        <begin position="21"/>
        <end position="189"/>
    </location>
</feature>
<keyword evidence="2" id="KW-0732">Signal</keyword>
<evidence type="ECO:0000313" key="4">
    <source>
        <dbReference type="Proteomes" id="UP000000245"/>
    </source>
</evidence>
<evidence type="ECO:0000256" key="1">
    <source>
        <dbReference type="SAM" id="MobiDB-lite"/>
    </source>
</evidence>
<feature type="compositionally biased region" description="Polar residues" evidence="1">
    <location>
        <begin position="67"/>
        <end position="93"/>
    </location>
</feature>
<dbReference type="InterPro" id="IPR021395">
    <property type="entry name" value="DUF3035"/>
</dbReference>
<proteinExistence type="predicted"/>
<protein>
    <recommendedName>
        <fullName evidence="5">Beta-barrel assembly machine subunit BamF</fullName>
    </recommendedName>
</protein>